<keyword evidence="2" id="KW-0813">Transport</keyword>
<dbReference type="Gene3D" id="3.40.50.300">
    <property type="entry name" value="P-loop containing nucleotide triphosphate hydrolases"/>
    <property type="match status" value="1"/>
</dbReference>
<dbReference type="Proteomes" id="UP000071859">
    <property type="component" value="Unassembled WGS sequence"/>
</dbReference>
<evidence type="ECO:0000256" key="1">
    <source>
        <dbReference type="ARBA" id="ARBA00005417"/>
    </source>
</evidence>
<dbReference type="InterPro" id="IPR003439">
    <property type="entry name" value="ABC_transporter-like_ATP-bd"/>
</dbReference>
<dbReference type="EMBL" id="FCOX02000085">
    <property type="protein sequence ID" value="SAL05587.1"/>
    <property type="molecule type" value="Genomic_DNA"/>
</dbReference>
<keyword evidence="5" id="KW-0547">Nucleotide-binding</keyword>
<dbReference type="InterPro" id="IPR027417">
    <property type="entry name" value="P-loop_NTPase"/>
</dbReference>
<evidence type="ECO:0000256" key="2">
    <source>
        <dbReference type="ARBA" id="ARBA00022448"/>
    </source>
</evidence>
<comment type="caution">
    <text evidence="8">The sequence shown here is derived from an EMBL/GenBank/DDBJ whole genome shotgun (WGS) entry which is preliminary data.</text>
</comment>
<evidence type="ECO:0000259" key="7">
    <source>
        <dbReference type="PROSITE" id="PS50893"/>
    </source>
</evidence>
<protein>
    <submittedName>
        <fullName evidence="8">ABC transporter-like protein</fullName>
    </submittedName>
</protein>
<sequence length="263" mass="29458">MNSVYSLPESAYVDQEVAIEFDGVVARFGALHAMGPTTLTVKKGEFLAIVGPSGCGKSTLLNMIAGTLKPAEGTVRYKGKVVDQINYDVGYLTQKNFCLPWRTVEDNVRLPLEFRKYPKAEAKKRVQEALQKVGLKGFEKAYPKQLSGGMLQRVMIARTLSYSPDIFLMDEPFGSLDAQLRTHMHTELLRLWQETGATFLFVTHDLQEAITLADRVVVMSKRPGKPKLIVDINLERPRDVIDIQSNPAFGAYVKQLWTALDVH</sequence>
<keyword evidence="4" id="KW-0997">Cell inner membrane</keyword>
<evidence type="ECO:0000256" key="4">
    <source>
        <dbReference type="ARBA" id="ARBA00022519"/>
    </source>
</evidence>
<dbReference type="InterPro" id="IPR003593">
    <property type="entry name" value="AAA+_ATPase"/>
</dbReference>
<evidence type="ECO:0000313" key="9">
    <source>
        <dbReference type="Proteomes" id="UP000071859"/>
    </source>
</evidence>
<dbReference type="SMART" id="SM00382">
    <property type="entry name" value="AAA"/>
    <property type="match status" value="1"/>
</dbReference>
<reference evidence="8" key="1">
    <citation type="submission" date="2016-01" db="EMBL/GenBank/DDBJ databases">
        <authorList>
            <person name="Peeters C."/>
        </authorList>
    </citation>
    <scope>NUCLEOTIDE SEQUENCE</scope>
    <source>
        <strain evidence="8">LMG 29321</strain>
    </source>
</reference>
<evidence type="ECO:0000313" key="8">
    <source>
        <dbReference type="EMBL" id="SAL05587.1"/>
    </source>
</evidence>
<dbReference type="PANTHER" id="PTHR42788:SF13">
    <property type="entry name" value="ALIPHATIC SULFONATES IMPORT ATP-BINDING PROTEIN SSUB"/>
    <property type="match status" value="1"/>
</dbReference>
<dbReference type="GO" id="GO:0005524">
    <property type="term" value="F:ATP binding"/>
    <property type="evidence" value="ECO:0007669"/>
    <property type="project" value="UniProtKB-KW"/>
</dbReference>
<dbReference type="PROSITE" id="PS50893">
    <property type="entry name" value="ABC_TRANSPORTER_2"/>
    <property type="match status" value="1"/>
</dbReference>
<keyword evidence="4" id="KW-0472">Membrane</keyword>
<dbReference type="PROSITE" id="PS00211">
    <property type="entry name" value="ABC_TRANSPORTER_1"/>
    <property type="match status" value="1"/>
</dbReference>
<evidence type="ECO:0000256" key="6">
    <source>
        <dbReference type="ARBA" id="ARBA00022840"/>
    </source>
</evidence>
<keyword evidence="3" id="KW-1003">Cell membrane</keyword>
<organism evidence="8 9">
    <name type="scientific">Caballeronia calidae</name>
    <dbReference type="NCBI Taxonomy" id="1777139"/>
    <lineage>
        <taxon>Bacteria</taxon>
        <taxon>Pseudomonadati</taxon>
        <taxon>Pseudomonadota</taxon>
        <taxon>Betaproteobacteria</taxon>
        <taxon>Burkholderiales</taxon>
        <taxon>Burkholderiaceae</taxon>
        <taxon>Caballeronia</taxon>
    </lineage>
</organism>
<name>A0A158EI68_9BURK</name>
<dbReference type="OrthoDB" id="9783039at2"/>
<keyword evidence="6" id="KW-0067">ATP-binding</keyword>
<dbReference type="GO" id="GO:0016887">
    <property type="term" value="F:ATP hydrolysis activity"/>
    <property type="evidence" value="ECO:0007669"/>
    <property type="project" value="InterPro"/>
</dbReference>
<dbReference type="CDD" id="cd03293">
    <property type="entry name" value="ABC_NrtD_SsuB_transporters"/>
    <property type="match status" value="1"/>
</dbReference>
<feature type="domain" description="ABC transporter" evidence="7">
    <location>
        <begin position="19"/>
        <end position="246"/>
    </location>
</feature>
<evidence type="ECO:0000256" key="3">
    <source>
        <dbReference type="ARBA" id="ARBA00022475"/>
    </source>
</evidence>
<keyword evidence="9" id="KW-1185">Reference proteome</keyword>
<accession>A0A158EI68</accession>
<evidence type="ECO:0000256" key="5">
    <source>
        <dbReference type="ARBA" id="ARBA00022741"/>
    </source>
</evidence>
<dbReference type="Pfam" id="PF00005">
    <property type="entry name" value="ABC_tran"/>
    <property type="match status" value="1"/>
</dbReference>
<comment type="similarity">
    <text evidence="1">Belongs to the ABC transporter superfamily.</text>
</comment>
<dbReference type="AlphaFoldDB" id="A0A158EI68"/>
<gene>
    <name evidence="8" type="ORF">AWB78_07584</name>
</gene>
<dbReference type="InterPro" id="IPR050166">
    <property type="entry name" value="ABC_transporter_ATP-bind"/>
</dbReference>
<dbReference type="PANTHER" id="PTHR42788">
    <property type="entry name" value="TAURINE IMPORT ATP-BINDING PROTEIN-RELATED"/>
    <property type="match status" value="1"/>
</dbReference>
<dbReference type="InterPro" id="IPR017871">
    <property type="entry name" value="ABC_transporter-like_CS"/>
</dbReference>
<proteinExistence type="inferred from homology"/>
<dbReference type="SUPFAM" id="SSF52540">
    <property type="entry name" value="P-loop containing nucleoside triphosphate hydrolases"/>
    <property type="match status" value="1"/>
</dbReference>
<dbReference type="RefSeq" id="WP_062611707.1">
    <property type="nucleotide sequence ID" value="NZ_FCOX02000085.1"/>
</dbReference>